<reference evidence="1 2" key="1">
    <citation type="submission" date="2016-11" db="EMBL/GenBank/DDBJ databases">
        <title>Whole Genome Sequencing of Mucilaginibacter polytrichastri RG4-7(T) isolated from the moss sample.</title>
        <authorList>
            <person name="Li Y."/>
        </authorList>
    </citation>
    <scope>NUCLEOTIDE SEQUENCE [LARGE SCALE GENOMIC DNA]</scope>
    <source>
        <strain evidence="1 2">RG4-7</strain>
    </source>
</reference>
<evidence type="ECO:0008006" key="3">
    <source>
        <dbReference type="Google" id="ProtNLM"/>
    </source>
</evidence>
<dbReference type="Gene3D" id="2.40.70.10">
    <property type="entry name" value="Acid Proteases"/>
    <property type="match status" value="2"/>
</dbReference>
<accession>A0A1Q5ZYD7</accession>
<dbReference type="SUPFAM" id="SSF50630">
    <property type="entry name" value="Acid proteases"/>
    <property type="match status" value="2"/>
</dbReference>
<dbReference type="EMBL" id="MPPL01000001">
    <property type="protein sequence ID" value="OKS86761.1"/>
    <property type="molecule type" value="Genomic_DNA"/>
</dbReference>
<comment type="caution">
    <text evidence="1">The sequence shown here is derived from an EMBL/GenBank/DDBJ whole genome shotgun (WGS) entry which is preliminary data.</text>
</comment>
<proteinExistence type="predicted"/>
<organism evidence="1 2">
    <name type="scientific">Mucilaginibacter polytrichastri</name>
    <dbReference type="NCBI Taxonomy" id="1302689"/>
    <lineage>
        <taxon>Bacteria</taxon>
        <taxon>Pseudomonadati</taxon>
        <taxon>Bacteroidota</taxon>
        <taxon>Sphingobacteriia</taxon>
        <taxon>Sphingobacteriales</taxon>
        <taxon>Sphingobacteriaceae</taxon>
        <taxon>Mucilaginibacter</taxon>
    </lineage>
</organism>
<evidence type="ECO:0000313" key="1">
    <source>
        <dbReference type="EMBL" id="OKS86761.1"/>
    </source>
</evidence>
<name>A0A1Q5ZYD7_9SPHI</name>
<sequence>MLKRVLLIMILLSALCCGKGMCKSGIMIGGINLKTLELGDSDPYGDFKVLTVPIKRAGNLIIVEAQIDSLVGNFVLDTGAPYLVLNATYFRDLPKINEQDAGGINGRTGGTFTAVVHNFSLGFDLHYDRLIADVTDLSGIENSKKIKILGLLGTRVFAKLAITIDLSKNLLYIHKLDKQGEILSAERVFDKPDVKTTFKYMNDVIFIKGNVSDKSIWFAFDTGAETNMLDFHVSKKIIKSLQVINRNNVVGVGGTSYEIIYAHFDKLIIGDYPFISNRVLVSNLENIGKAYGYTVDGILGYDFFARGIFTINFAKKEFEMYIYNHQ</sequence>
<keyword evidence="2" id="KW-1185">Reference proteome</keyword>
<dbReference type="Proteomes" id="UP000186720">
    <property type="component" value="Unassembled WGS sequence"/>
</dbReference>
<evidence type="ECO:0000313" key="2">
    <source>
        <dbReference type="Proteomes" id="UP000186720"/>
    </source>
</evidence>
<dbReference type="RefSeq" id="WP_083627372.1">
    <property type="nucleotide sequence ID" value="NZ_FPAM01000019.1"/>
</dbReference>
<dbReference type="Pfam" id="PF13650">
    <property type="entry name" value="Asp_protease_2"/>
    <property type="match status" value="1"/>
</dbReference>
<dbReference type="InterPro" id="IPR021109">
    <property type="entry name" value="Peptidase_aspartic_dom_sf"/>
</dbReference>
<dbReference type="STRING" id="1302689.RG47T_2218"/>
<protein>
    <recommendedName>
        <fullName evidence="3">Peptidase A2 domain-containing protein</fullName>
    </recommendedName>
</protein>
<dbReference type="AlphaFoldDB" id="A0A1Q5ZYD7"/>
<dbReference type="OrthoDB" id="3521766at2"/>
<gene>
    <name evidence="1" type="ORF">RG47T_2218</name>
</gene>